<dbReference type="Gene3D" id="3.40.920.10">
    <property type="entry name" value="Pyruvate-ferredoxin oxidoreductase, PFOR, domain III"/>
    <property type="match status" value="1"/>
</dbReference>
<feature type="domain" description="Pyruvate/ketoisovalerate oxidoreductase catalytic" evidence="2">
    <location>
        <begin position="12"/>
        <end position="186"/>
    </location>
</feature>
<dbReference type="GO" id="GO:0016903">
    <property type="term" value="F:oxidoreductase activity, acting on the aldehyde or oxo group of donors"/>
    <property type="evidence" value="ECO:0007669"/>
    <property type="project" value="InterPro"/>
</dbReference>
<dbReference type="SUPFAM" id="SSF53323">
    <property type="entry name" value="Pyruvate-ferredoxin oxidoreductase, PFOR, domain III"/>
    <property type="match status" value="1"/>
</dbReference>
<dbReference type="OrthoDB" id="9789125at2"/>
<dbReference type="PANTHER" id="PTHR43854">
    <property type="entry name" value="INDOLEPYRUVATE OXIDOREDUCTASE SUBUNIT IORB"/>
    <property type="match status" value="1"/>
</dbReference>
<dbReference type="RefSeq" id="WP_133956104.1">
    <property type="nucleotide sequence ID" value="NZ_SORI01000002.1"/>
</dbReference>
<dbReference type="AlphaFoldDB" id="A0A4R8MBT1"/>
<dbReference type="InterPro" id="IPR052198">
    <property type="entry name" value="IorB_Oxidoreductase"/>
</dbReference>
<sequence>MKRFDIYMSGVGGQGIGLLSEAVIRAADHAGLSVCGVDTHGLAQRGGMVESFIRIGGEVSTPLVRKGSASLVLALERTEALRAVEAYAASGGVLLYFDTLWQPLDVRLGKADAVTVGDVEEACRRLNVRHLAEKRDLPDVRMQNVALLSRAAKEGLIPGVEMKHYRKALEDLLPERVLAENLKVLEGQ</sequence>
<dbReference type="Proteomes" id="UP000295066">
    <property type="component" value="Unassembled WGS sequence"/>
</dbReference>
<evidence type="ECO:0000313" key="3">
    <source>
        <dbReference type="EMBL" id="TDY63183.1"/>
    </source>
</evidence>
<dbReference type="InterPro" id="IPR002869">
    <property type="entry name" value="Pyrv_flavodox_OxRed_cen"/>
</dbReference>
<gene>
    <name evidence="3" type="ORF">C8D99_102164</name>
</gene>
<keyword evidence="1" id="KW-0560">Oxidoreductase</keyword>
<reference evidence="3 4" key="1">
    <citation type="submission" date="2019-03" db="EMBL/GenBank/DDBJ databases">
        <title>Genomic Encyclopedia of Type Strains, Phase IV (KMG-IV): sequencing the most valuable type-strain genomes for metagenomic binning, comparative biology and taxonomic classification.</title>
        <authorList>
            <person name="Goeker M."/>
        </authorList>
    </citation>
    <scope>NUCLEOTIDE SEQUENCE [LARGE SCALE GENOMIC DNA]</scope>
    <source>
        <strain evidence="3 4">DSM 25964</strain>
    </source>
</reference>
<organism evidence="3 4">
    <name type="scientific">Aminivibrio pyruvatiphilus</name>
    <dbReference type="NCBI Taxonomy" id="1005740"/>
    <lineage>
        <taxon>Bacteria</taxon>
        <taxon>Thermotogati</taxon>
        <taxon>Synergistota</taxon>
        <taxon>Synergistia</taxon>
        <taxon>Synergistales</taxon>
        <taxon>Aminobacteriaceae</taxon>
        <taxon>Aminivibrio</taxon>
    </lineage>
</organism>
<keyword evidence="4" id="KW-1185">Reference proteome</keyword>
<name>A0A4R8MBT1_9BACT</name>
<comment type="caution">
    <text evidence="3">The sequence shown here is derived from an EMBL/GenBank/DDBJ whole genome shotgun (WGS) entry which is preliminary data.</text>
</comment>
<dbReference type="Pfam" id="PF01558">
    <property type="entry name" value="POR"/>
    <property type="match status" value="1"/>
</dbReference>
<evidence type="ECO:0000256" key="1">
    <source>
        <dbReference type="ARBA" id="ARBA00023002"/>
    </source>
</evidence>
<dbReference type="InterPro" id="IPR019752">
    <property type="entry name" value="Pyrv/ketoisovalerate_OxRed_cat"/>
</dbReference>
<keyword evidence="3" id="KW-0670">Pyruvate</keyword>
<protein>
    <submittedName>
        <fullName evidence="3">Indolepyruvate ferredoxin oxidoreductase beta subunit</fullName>
    </submittedName>
</protein>
<evidence type="ECO:0000259" key="2">
    <source>
        <dbReference type="Pfam" id="PF01558"/>
    </source>
</evidence>
<dbReference type="EMBL" id="SORI01000002">
    <property type="protein sequence ID" value="TDY63183.1"/>
    <property type="molecule type" value="Genomic_DNA"/>
</dbReference>
<proteinExistence type="predicted"/>
<accession>A0A4R8MBT1</accession>
<dbReference type="PANTHER" id="PTHR43854:SF1">
    <property type="entry name" value="INDOLEPYRUVATE OXIDOREDUCTASE SUBUNIT IORB"/>
    <property type="match status" value="1"/>
</dbReference>
<evidence type="ECO:0000313" key="4">
    <source>
        <dbReference type="Proteomes" id="UP000295066"/>
    </source>
</evidence>